<dbReference type="AlphaFoldDB" id="A0AA36CZM8"/>
<gene>
    <name evidence="2" type="ORF">MSPICULIGERA_LOCUS15488</name>
</gene>
<dbReference type="GO" id="GO:0016020">
    <property type="term" value="C:membrane"/>
    <property type="evidence" value="ECO:0007669"/>
    <property type="project" value="InterPro"/>
</dbReference>
<evidence type="ECO:0000313" key="2">
    <source>
        <dbReference type="EMBL" id="CAJ0577210.1"/>
    </source>
</evidence>
<evidence type="ECO:0000313" key="3">
    <source>
        <dbReference type="Proteomes" id="UP001177023"/>
    </source>
</evidence>
<comment type="caution">
    <text evidence="2">The sequence shown here is derived from an EMBL/GenBank/DDBJ whole genome shotgun (WGS) entry which is preliminary data.</text>
</comment>
<sequence length="120" mass="13396">MVAANWSGAAAIIFITLSLYLEEVETNEYTIYKEVFTGHSSQFRPTDTSNQATAVLLTPLYLILLSIDMLEEHITFSSDFAVSWIDPTISWSGQPSAIKVPELKVWIPDVSVFTALVRIL</sequence>
<feature type="non-terminal residue" evidence="2">
    <location>
        <position position="1"/>
    </location>
</feature>
<protein>
    <recommendedName>
        <fullName evidence="1">Neurotransmitter-gated ion-channel ligand-binding domain-containing protein</fullName>
    </recommendedName>
</protein>
<keyword evidence="3" id="KW-1185">Reference proteome</keyword>
<dbReference type="EMBL" id="CATQJA010002648">
    <property type="protein sequence ID" value="CAJ0577210.1"/>
    <property type="molecule type" value="Genomic_DNA"/>
</dbReference>
<dbReference type="SUPFAM" id="SSF63712">
    <property type="entry name" value="Nicotinic receptor ligand binding domain-like"/>
    <property type="match status" value="1"/>
</dbReference>
<dbReference type="InterPro" id="IPR036734">
    <property type="entry name" value="Neur_chan_lig-bd_sf"/>
</dbReference>
<dbReference type="Proteomes" id="UP001177023">
    <property type="component" value="Unassembled WGS sequence"/>
</dbReference>
<evidence type="ECO:0000259" key="1">
    <source>
        <dbReference type="Pfam" id="PF02931"/>
    </source>
</evidence>
<proteinExistence type="predicted"/>
<accession>A0AA36CZM8</accession>
<feature type="domain" description="Neurotransmitter-gated ion-channel ligand-binding" evidence="1">
    <location>
        <begin position="29"/>
        <end position="113"/>
    </location>
</feature>
<dbReference type="Pfam" id="PF02931">
    <property type="entry name" value="Neur_chan_LBD"/>
    <property type="match status" value="1"/>
</dbReference>
<name>A0AA36CZM8_9BILA</name>
<organism evidence="2 3">
    <name type="scientific">Mesorhabditis spiculigera</name>
    <dbReference type="NCBI Taxonomy" id="96644"/>
    <lineage>
        <taxon>Eukaryota</taxon>
        <taxon>Metazoa</taxon>
        <taxon>Ecdysozoa</taxon>
        <taxon>Nematoda</taxon>
        <taxon>Chromadorea</taxon>
        <taxon>Rhabditida</taxon>
        <taxon>Rhabditina</taxon>
        <taxon>Rhabditomorpha</taxon>
        <taxon>Rhabditoidea</taxon>
        <taxon>Rhabditidae</taxon>
        <taxon>Mesorhabditinae</taxon>
        <taxon>Mesorhabditis</taxon>
    </lineage>
</organism>
<reference evidence="2" key="1">
    <citation type="submission" date="2023-06" db="EMBL/GenBank/DDBJ databases">
        <authorList>
            <person name="Delattre M."/>
        </authorList>
    </citation>
    <scope>NUCLEOTIDE SEQUENCE</scope>
    <source>
        <strain evidence="2">AF72</strain>
    </source>
</reference>
<dbReference type="GO" id="GO:0005230">
    <property type="term" value="F:extracellular ligand-gated monoatomic ion channel activity"/>
    <property type="evidence" value="ECO:0007669"/>
    <property type="project" value="InterPro"/>
</dbReference>
<dbReference type="Gene3D" id="2.70.170.10">
    <property type="entry name" value="Neurotransmitter-gated ion-channel ligand-binding domain"/>
    <property type="match status" value="1"/>
</dbReference>
<dbReference type="InterPro" id="IPR006202">
    <property type="entry name" value="Neur_chan_lig-bd"/>
</dbReference>